<comment type="caution">
    <text evidence="14">The sequence shown here is derived from an EMBL/GenBank/DDBJ whole genome shotgun (WGS) entry which is preliminary data.</text>
</comment>
<feature type="domain" description="Chromosomal replication initiator DnaA C-terminal" evidence="13">
    <location>
        <begin position="359"/>
        <end position="428"/>
    </location>
</feature>
<keyword evidence="6 8" id="KW-0446">Lipid-binding</keyword>
<dbReference type="HAMAP" id="MF_00377">
    <property type="entry name" value="DnaA_bact"/>
    <property type="match status" value="1"/>
</dbReference>
<dbReference type="InterPro" id="IPR001957">
    <property type="entry name" value="Chromosome_initiator_DnaA"/>
</dbReference>
<keyword evidence="3 8" id="KW-0235">DNA replication</keyword>
<evidence type="ECO:0000259" key="13">
    <source>
        <dbReference type="SMART" id="SM00760"/>
    </source>
</evidence>
<evidence type="ECO:0000313" key="14">
    <source>
        <dbReference type="EMBL" id="OLU38960.1"/>
    </source>
</evidence>
<feature type="binding site" evidence="8">
    <location>
        <position position="152"/>
    </location>
    <ligand>
        <name>ATP</name>
        <dbReference type="ChEBI" id="CHEBI:30616"/>
    </ligand>
</feature>
<dbReference type="InterPro" id="IPR003593">
    <property type="entry name" value="AAA+_ATPase"/>
</dbReference>
<dbReference type="CDD" id="cd00009">
    <property type="entry name" value="AAA"/>
    <property type="match status" value="1"/>
</dbReference>
<keyword evidence="7 8" id="KW-0238">DNA-binding</keyword>
<evidence type="ECO:0000256" key="5">
    <source>
        <dbReference type="ARBA" id="ARBA00022840"/>
    </source>
</evidence>
<dbReference type="SMART" id="SM00382">
    <property type="entry name" value="AAA"/>
    <property type="match status" value="1"/>
</dbReference>
<dbReference type="GO" id="GO:0003688">
    <property type="term" value="F:DNA replication origin binding"/>
    <property type="evidence" value="ECO:0007669"/>
    <property type="project" value="UniProtKB-UniRule"/>
</dbReference>
<dbReference type="InterPro" id="IPR027417">
    <property type="entry name" value="P-loop_NTPase"/>
</dbReference>
<dbReference type="Gene3D" id="3.40.50.300">
    <property type="entry name" value="P-loop containing nucleotide triphosphate hydrolases"/>
    <property type="match status" value="1"/>
</dbReference>
<evidence type="ECO:0000256" key="8">
    <source>
        <dbReference type="HAMAP-Rule" id="MF_00377"/>
    </source>
</evidence>
<comment type="caution">
    <text evidence="8">Lacks conserved residue(s) required for the propagation of feature annotation.</text>
</comment>
<sequence>MNSSYEKLWTQVLDAIMAAGVFEQDTFSWLKKTTLFKIDESEAYVAYRSIVSYNLLNNNQELFADTLSELWGKELSLVIVSYKDMEQLLPEVVVEQRTNNLLEFKFNEGYTFESFVEGSSNQEAYAACLAVCTGKPGGMFNPLMLFGNSGLGKTHLLHAVGNYLHKEKPESRVLYMYSGDFVSLLIEAMKTKNVHGNTVERVKEQLLDCDYFLIDDIQNLQHASSQEIFFTVYNKLLQQNSQIILTSDIHPQELSGLQARLVSRFKSGLAINISKPGFETSKAILKKKIEGRQEACQIEEDVVDFLALRFSNDVRNLEGSLNRLIFNATLFNPPVINMEFASQVLETETIIESDTADLNVKEIKKAVTRYYGLAYKDLEGKSRQKKIMTARHLCVWLCRELLHKPYTVIGVELGGRDHKTIASSYERACLLMKKEPSFLEAAEDLQSRLGDKRK</sequence>
<evidence type="ECO:0000256" key="10">
    <source>
        <dbReference type="RuleBase" id="RU000577"/>
    </source>
</evidence>
<evidence type="ECO:0000256" key="1">
    <source>
        <dbReference type="ARBA" id="ARBA00006583"/>
    </source>
</evidence>
<feature type="binding site" evidence="8">
    <location>
        <position position="154"/>
    </location>
    <ligand>
        <name>ATP</name>
        <dbReference type="ChEBI" id="CHEBI:30616"/>
    </ligand>
</feature>
<keyword evidence="5 8" id="KW-0067">ATP-binding</keyword>
<dbReference type="Proteomes" id="UP000186341">
    <property type="component" value="Unassembled WGS sequence"/>
</dbReference>
<evidence type="ECO:0000259" key="12">
    <source>
        <dbReference type="SMART" id="SM00382"/>
    </source>
</evidence>
<comment type="subcellular location">
    <subcellularLocation>
        <location evidence="8">Cytoplasm</location>
    </subcellularLocation>
</comment>
<dbReference type="SUPFAM" id="SSF52540">
    <property type="entry name" value="P-loop containing nucleoside triphosphate hydrolases"/>
    <property type="match status" value="1"/>
</dbReference>
<dbReference type="InterPro" id="IPR020591">
    <property type="entry name" value="Chromosome_initiator_DnaA-like"/>
</dbReference>
<keyword evidence="4 8" id="KW-0547">Nucleotide-binding</keyword>
<dbReference type="EMBL" id="MPJW01000144">
    <property type="protein sequence ID" value="OLU38960.1"/>
    <property type="molecule type" value="Genomic_DNA"/>
</dbReference>
<organism evidence="14 15">
    <name type="scientific">Ileibacterium valens</name>
    <dbReference type="NCBI Taxonomy" id="1862668"/>
    <lineage>
        <taxon>Bacteria</taxon>
        <taxon>Bacillati</taxon>
        <taxon>Bacillota</taxon>
        <taxon>Erysipelotrichia</taxon>
        <taxon>Erysipelotrichales</taxon>
        <taxon>Erysipelotrichaceae</taxon>
        <taxon>Ileibacterium</taxon>
    </lineage>
</organism>
<comment type="domain">
    <text evidence="8">Domain I is involved in oligomerization and binding regulators, domain II is flexibile and of varying length in different bacteria, domain III forms the AAA+ region, while domain IV binds dsDNA.</text>
</comment>
<reference evidence="14 15" key="1">
    <citation type="submission" date="2016-11" db="EMBL/GenBank/DDBJ databases">
        <title>Description of two novel members of the family Erysipelotrichaceae: Ileibacterium lipovorans gen. nov., sp. nov. and Dubosiella newyorkensis, gen. nov., sp. nov.</title>
        <authorList>
            <person name="Cox L.M."/>
            <person name="Sohn J."/>
            <person name="Tyrrell K.L."/>
            <person name="Citron D.M."/>
            <person name="Lawson P.A."/>
            <person name="Patel N.B."/>
            <person name="Iizumi T."/>
            <person name="Perez-Perez G.I."/>
            <person name="Goldstein E.J."/>
            <person name="Blaser M.J."/>
        </authorList>
    </citation>
    <scope>NUCLEOTIDE SEQUENCE [LARGE SCALE GENOMIC DNA]</scope>
    <source>
        <strain evidence="14 15">NYU-BL-A3</strain>
    </source>
</reference>
<dbReference type="AlphaFoldDB" id="A0A1U7NFE4"/>
<dbReference type="NCBIfam" id="TIGR00362">
    <property type="entry name" value="DnaA"/>
    <property type="match status" value="1"/>
</dbReference>
<evidence type="ECO:0000256" key="4">
    <source>
        <dbReference type="ARBA" id="ARBA00022741"/>
    </source>
</evidence>
<dbReference type="Pfam" id="PF08299">
    <property type="entry name" value="Bac_DnaA_C"/>
    <property type="match status" value="1"/>
</dbReference>
<evidence type="ECO:0000313" key="15">
    <source>
        <dbReference type="Proteomes" id="UP000186341"/>
    </source>
</evidence>
<comment type="similarity">
    <text evidence="1 8 11">Belongs to the DnaA family.</text>
</comment>
<dbReference type="RefSeq" id="WP_075819826.1">
    <property type="nucleotide sequence ID" value="NZ_CAOUMU010000020.1"/>
</dbReference>
<feature type="binding site" evidence="8">
    <location>
        <position position="153"/>
    </location>
    <ligand>
        <name>ATP</name>
        <dbReference type="ChEBI" id="CHEBI:30616"/>
    </ligand>
</feature>
<protein>
    <recommendedName>
        <fullName evidence="8 9">Chromosomal replication initiator protein DnaA</fullName>
    </recommendedName>
</protein>
<accession>A0A1U7NFE4</accession>
<evidence type="ECO:0000256" key="6">
    <source>
        <dbReference type="ARBA" id="ARBA00023121"/>
    </source>
</evidence>
<feature type="binding site" evidence="8">
    <location>
        <position position="150"/>
    </location>
    <ligand>
        <name>ATP</name>
        <dbReference type="ChEBI" id="CHEBI:30616"/>
    </ligand>
</feature>
<dbReference type="GO" id="GO:0006270">
    <property type="term" value="P:DNA replication initiation"/>
    <property type="evidence" value="ECO:0007669"/>
    <property type="project" value="UniProtKB-UniRule"/>
</dbReference>
<dbReference type="InterPro" id="IPR013317">
    <property type="entry name" value="DnaA_dom"/>
</dbReference>
<dbReference type="GO" id="GO:0008289">
    <property type="term" value="F:lipid binding"/>
    <property type="evidence" value="ECO:0007669"/>
    <property type="project" value="UniProtKB-KW"/>
</dbReference>
<dbReference type="SMART" id="SM00760">
    <property type="entry name" value="Bac_DnaA_C"/>
    <property type="match status" value="1"/>
</dbReference>
<keyword evidence="15" id="KW-1185">Reference proteome</keyword>
<dbReference type="Pfam" id="PF00308">
    <property type="entry name" value="Bac_DnaA"/>
    <property type="match status" value="1"/>
</dbReference>
<comment type="subunit">
    <text evidence="8">Oligomerizes as a right-handed, spiral filament on DNA at oriC.</text>
</comment>
<evidence type="ECO:0000256" key="9">
    <source>
        <dbReference type="NCBIfam" id="TIGR00362"/>
    </source>
</evidence>
<dbReference type="Gene3D" id="1.10.1750.10">
    <property type="match status" value="1"/>
</dbReference>
<dbReference type="CDD" id="cd06571">
    <property type="entry name" value="Bac_DnaA_C"/>
    <property type="match status" value="1"/>
</dbReference>
<feature type="domain" description="AAA+ ATPase" evidence="12">
    <location>
        <begin position="139"/>
        <end position="277"/>
    </location>
</feature>
<dbReference type="GO" id="GO:0005737">
    <property type="term" value="C:cytoplasm"/>
    <property type="evidence" value="ECO:0007669"/>
    <property type="project" value="UniProtKB-SubCell"/>
</dbReference>
<dbReference type="GO" id="GO:0005524">
    <property type="term" value="F:ATP binding"/>
    <property type="evidence" value="ECO:0007669"/>
    <property type="project" value="UniProtKB-UniRule"/>
</dbReference>
<dbReference type="SUPFAM" id="SSF48295">
    <property type="entry name" value="TrpR-like"/>
    <property type="match status" value="1"/>
</dbReference>
<gene>
    <name evidence="8" type="primary">dnaA</name>
    <name evidence="14" type="ORF">BO222_07510</name>
</gene>
<evidence type="ECO:0000256" key="3">
    <source>
        <dbReference type="ARBA" id="ARBA00022705"/>
    </source>
</evidence>
<dbReference type="GeneID" id="82203030"/>
<proteinExistence type="inferred from homology"/>
<dbReference type="InterPro" id="IPR010921">
    <property type="entry name" value="Trp_repressor/repl_initiator"/>
</dbReference>
<dbReference type="InterPro" id="IPR013159">
    <property type="entry name" value="DnaA_C"/>
</dbReference>
<evidence type="ECO:0000256" key="11">
    <source>
        <dbReference type="RuleBase" id="RU004227"/>
    </source>
</evidence>
<comment type="function">
    <text evidence="8 10">Plays an essential role in the initiation and regulation of chromosomal replication. ATP-DnaA binds to the origin of replication (oriC) to initiate formation of the DNA replication initiation complex once per cell cycle. Binds the DnaA box (a 9 base pair repeat at the origin) and separates the double-stranded (ds)DNA. Forms a right-handed helical filament on oriC DNA; dsDNA binds to the exterior of the filament while single-stranded (ss)DNA is stabiized in the filament's interior. The ATP-DnaA-oriC complex binds and stabilizes one strand of the AT-rich DNA unwinding element (DUE), permitting loading of DNA polymerase. After initiation quickly degrades to an ADP-DnaA complex that is not apt for DNA replication. Binds acidic phospholipids.</text>
</comment>
<feature type="region of interest" description="Domain I, interacts with DnaA modulators" evidence="8">
    <location>
        <begin position="1"/>
        <end position="96"/>
    </location>
</feature>
<feature type="region of interest" description="Domain IV, binds dsDNA" evidence="8">
    <location>
        <begin position="329"/>
        <end position="454"/>
    </location>
</feature>
<keyword evidence="2 8" id="KW-0963">Cytoplasm</keyword>
<name>A0A1U7NFE4_9FIRM</name>
<dbReference type="OrthoDB" id="9807019at2"/>
<dbReference type="GO" id="GO:0005886">
    <property type="term" value="C:plasma membrane"/>
    <property type="evidence" value="ECO:0007669"/>
    <property type="project" value="TreeGrafter"/>
</dbReference>
<dbReference type="GO" id="GO:0006275">
    <property type="term" value="P:regulation of DNA replication"/>
    <property type="evidence" value="ECO:0007669"/>
    <property type="project" value="UniProtKB-UniRule"/>
</dbReference>
<evidence type="ECO:0000256" key="7">
    <source>
        <dbReference type="ARBA" id="ARBA00023125"/>
    </source>
</evidence>
<dbReference type="PANTHER" id="PTHR30050">
    <property type="entry name" value="CHROMOSOMAL REPLICATION INITIATOR PROTEIN DNAA"/>
    <property type="match status" value="1"/>
</dbReference>
<dbReference type="Gene3D" id="1.10.8.60">
    <property type="match status" value="1"/>
</dbReference>
<dbReference type="PANTHER" id="PTHR30050:SF2">
    <property type="entry name" value="CHROMOSOMAL REPLICATION INITIATOR PROTEIN DNAA"/>
    <property type="match status" value="1"/>
</dbReference>
<evidence type="ECO:0000256" key="2">
    <source>
        <dbReference type="ARBA" id="ARBA00022490"/>
    </source>
</evidence>
<dbReference type="PRINTS" id="PR00051">
    <property type="entry name" value="DNAA"/>
</dbReference>